<dbReference type="InterPro" id="IPR028082">
    <property type="entry name" value="Peripla_BP_I"/>
</dbReference>
<proteinExistence type="predicted"/>
<name>A0A645IM29_9ZZZZ</name>
<protein>
    <recommendedName>
        <fullName evidence="1">Periplasmic binding protein domain-containing protein</fullName>
    </recommendedName>
</protein>
<evidence type="ECO:0000313" key="2">
    <source>
        <dbReference type="EMBL" id="MPN52375.1"/>
    </source>
</evidence>
<organism evidence="2">
    <name type="scientific">bioreactor metagenome</name>
    <dbReference type="NCBI Taxonomy" id="1076179"/>
    <lineage>
        <taxon>unclassified sequences</taxon>
        <taxon>metagenomes</taxon>
        <taxon>ecological metagenomes</taxon>
    </lineage>
</organism>
<dbReference type="InterPro" id="IPR025997">
    <property type="entry name" value="SBP_2_dom"/>
</dbReference>
<dbReference type="Pfam" id="PF13407">
    <property type="entry name" value="Peripla_BP_4"/>
    <property type="match status" value="1"/>
</dbReference>
<accession>A0A645IM29</accession>
<evidence type="ECO:0000259" key="1">
    <source>
        <dbReference type="Pfam" id="PF13407"/>
    </source>
</evidence>
<comment type="caution">
    <text evidence="2">The sequence shown here is derived from an EMBL/GenBank/DDBJ whole genome shotgun (WGS) entry which is preliminary data.</text>
</comment>
<sequence length="104" mass="11860">MNVLYVTNGLTQWAAAAVKSSKLQGKVQVFGYECTEMTHDFIHEGIIGATIYQRPAQQWYNALMLMYEYLIGDRTFEETVFRAECSIMIEESLPFVHRGGISTL</sequence>
<reference evidence="2" key="1">
    <citation type="submission" date="2019-08" db="EMBL/GenBank/DDBJ databases">
        <authorList>
            <person name="Kucharzyk K."/>
            <person name="Murdoch R.W."/>
            <person name="Higgins S."/>
            <person name="Loffler F."/>
        </authorList>
    </citation>
    <scope>NUCLEOTIDE SEQUENCE</scope>
</reference>
<dbReference type="SUPFAM" id="SSF53822">
    <property type="entry name" value="Periplasmic binding protein-like I"/>
    <property type="match status" value="1"/>
</dbReference>
<feature type="domain" description="Periplasmic binding protein" evidence="1">
    <location>
        <begin position="6"/>
        <end position="72"/>
    </location>
</feature>
<dbReference type="EMBL" id="VSSQ01118424">
    <property type="protein sequence ID" value="MPN52375.1"/>
    <property type="molecule type" value="Genomic_DNA"/>
</dbReference>
<dbReference type="AlphaFoldDB" id="A0A645IM29"/>
<gene>
    <name evidence="2" type="ORF">SDC9_200036</name>
</gene>
<dbReference type="Gene3D" id="3.40.50.2300">
    <property type="match status" value="2"/>
</dbReference>